<dbReference type="InterPro" id="IPR001080">
    <property type="entry name" value="3Fe4S_ferredoxin"/>
</dbReference>
<evidence type="ECO:0000256" key="3">
    <source>
        <dbReference type="ARBA" id="ARBA00022723"/>
    </source>
</evidence>
<protein>
    <recommendedName>
        <fullName evidence="8">Ferredoxin</fullName>
    </recommendedName>
</protein>
<keyword evidence="7" id="KW-0003">3Fe-4S</keyword>
<dbReference type="SUPFAM" id="SSF54862">
    <property type="entry name" value="4Fe-4S ferredoxins"/>
    <property type="match status" value="1"/>
</dbReference>
<evidence type="ECO:0000256" key="7">
    <source>
        <dbReference type="ARBA" id="ARBA00023291"/>
    </source>
</evidence>
<keyword evidence="4 8" id="KW-0249">Electron transport</keyword>
<dbReference type="OrthoDB" id="4741951at2"/>
<comment type="cofactor">
    <cofactor evidence="1">
        <name>[3Fe-4S] cluster</name>
        <dbReference type="ChEBI" id="CHEBI:21137"/>
    </cofactor>
</comment>
<keyword evidence="10" id="KW-1185">Reference proteome</keyword>
<keyword evidence="5 8" id="KW-0408">Iron</keyword>
<dbReference type="InterPro" id="IPR051269">
    <property type="entry name" value="Fe-S_cluster_ET"/>
</dbReference>
<dbReference type="PRINTS" id="PR00352">
    <property type="entry name" value="3FE4SFRDOXIN"/>
</dbReference>
<dbReference type="GO" id="GO:0051538">
    <property type="term" value="F:3 iron, 4 sulfur cluster binding"/>
    <property type="evidence" value="ECO:0007669"/>
    <property type="project" value="UniProtKB-KW"/>
</dbReference>
<name>A0A417Y635_9ACTN</name>
<evidence type="ECO:0000313" key="9">
    <source>
        <dbReference type="EMBL" id="RHW28148.1"/>
    </source>
</evidence>
<dbReference type="PANTHER" id="PTHR36923">
    <property type="entry name" value="FERREDOXIN"/>
    <property type="match status" value="1"/>
</dbReference>
<reference evidence="9 10" key="1">
    <citation type="submission" date="2018-09" db="EMBL/GenBank/DDBJ databases">
        <title>Genome sequencing of Nocardioides immobilis CCTCC AB 2017083 for comparison to Nocardioides silvaticus.</title>
        <authorList>
            <person name="Li C."/>
            <person name="Wang G."/>
        </authorList>
    </citation>
    <scope>NUCLEOTIDE SEQUENCE [LARGE SCALE GENOMIC DNA]</scope>
    <source>
        <strain evidence="9 10">CCTCC AB 2017083</strain>
    </source>
</reference>
<dbReference type="Proteomes" id="UP000283644">
    <property type="component" value="Unassembled WGS sequence"/>
</dbReference>
<dbReference type="GO" id="GO:0009055">
    <property type="term" value="F:electron transfer activity"/>
    <property type="evidence" value="ECO:0007669"/>
    <property type="project" value="UniProtKB-UniRule"/>
</dbReference>
<comment type="caution">
    <text evidence="9">The sequence shown here is derived from an EMBL/GenBank/DDBJ whole genome shotgun (WGS) entry which is preliminary data.</text>
</comment>
<dbReference type="RefSeq" id="WP_118922892.1">
    <property type="nucleotide sequence ID" value="NZ_QXGH01000010.1"/>
</dbReference>
<dbReference type="EMBL" id="QXGH01000010">
    <property type="protein sequence ID" value="RHW28148.1"/>
    <property type="molecule type" value="Genomic_DNA"/>
</dbReference>
<sequence length="64" mass="6752">MKITVDTNLCEVHGDCVVAAPDIFDIGEDDEVVQVLDAEPGEEHRATVAQAAKMCPVAAITIEG</sequence>
<evidence type="ECO:0000256" key="4">
    <source>
        <dbReference type="ARBA" id="ARBA00022982"/>
    </source>
</evidence>
<dbReference type="AlphaFoldDB" id="A0A417Y635"/>
<keyword evidence="6 8" id="KW-0411">Iron-sulfur</keyword>
<keyword evidence="3 8" id="KW-0479">Metal-binding</keyword>
<evidence type="ECO:0000256" key="1">
    <source>
        <dbReference type="ARBA" id="ARBA00001927"/>
    </source>
</evidence>
<proteinExistence type="predicted"/>
<keyword evidence="2 8" id="KW-0813">Transport</keyword>
<organism evidence="9 10">
    <name type="scientific">Nocardioides immobilis</name>
    <dbReference type="NCBI Taxonomy" id="2049295"/>
    <lineage>
        <taxon>Bacteria</taxon>
        <taxon>Bacillati</taxon>
        <taxon>Actinomycetota</taxon>
        <taxon>Actinomycetes</taxon>
        <taxon>Propionibacteriales</taxon>
        <taxon>Nocardioidaceae</taxon>
        <taxon>Nocardioides</taxon>
    </lineage>
</organism>
<comment type="function">
    <text evidence="8">Ferredoxins are iron-sulfur proteins that transfer electrons in a wide variety of metabolic reactions.</text>
</comment>
<dbReference type="Pfam" id="PF13370">
    <property type="entry name" value="Fer4_13"/>
    <property type="match status" value="1"/>
</dbReference>
<gene>
    <name evidence="9" type="ORF">D0Z08_03915</name>
</gene>
<evidence type="ECO:0000256" key="5">
    <source>
        <dbReference type="ARBA" id="ARBA00023004"/>
    </source>
</evidence>
<evidence type="ECO:0000313" key="10">
    <source>
        <dbReference type="Proteomes" id="UP000283644"/>
    </source>
</evidence>
<dbReference type="GO" id="GO:0005506">
    <property type="term" value="F:iron ion binding"/>
    <property type="evidence" value="ECO:0007669"/>
    <property type="project" value="UniProtKB-UniRule"/>
</dbReference>
<accession>A0A417Y635</accession>
<evidence type="ECO:0000256" key="2">
    <source>
        <dbReference type="ARBA" id="ARBA00022448"/>
    </source>
</evidence>
<dbReference type="PANTHER" id="PTHR36923:SF3">
    <property type="entry name" value="FERREDOXIN"/>
    <property type="match status" value="1"/>
</dbReference>
<evidence type="ECO:0000256" key="6">
    <source>
        <dbReference type="ARBA" id="ARBA00023014"/>
    </source>
</evidence>
<dbReference type="Gene3D" id="3.30.70.20">
    <property type="match status" value="1"/>
</dbReference>
<evidence type="ECO:0000256" key="8">
    <source>
        <dbReference type="RuleBase" id="RU368020"/>
    </source>
</evidence>